<evidence type="ECO:0000256" key="3">
    <source>
        <dbReference type="PROSITE-ProRule" id="PRU00059"/>
    </source>
</evidence>
<dbReference type="PROSITE" id="PS01180">
    <property type="entry name" value="CUB"/>
    <property type="match status" value="3"/>
</dbReference>
<comment type="caution">
    <text evidence="3">Lacks conserved residue(s) required for the propagation of feature annotation.</text>
</comment>
<gene>
    <name evidence="5" type="ORF">ODALV1_LOCUS30829</name>
</gene>
<keyword evidence="6" id="KW-1185">Reference proteome</keyword>
<feature type="domain" description="CUB" evidence="4">
    <location>
        <begin position="334"/>
        <end position="446"/>
    </location>
</feature>
<reference evidence="5 6" key="1">
    <citation type="submission" date="2024-08" db="EMBL/GenBank/DDBJ databases">
        <authorList>
            <person name="Cucini C."/>
            <person name="Frati F."/>
        </authorList>
    </citation>
    <scope>NUCLEOTIDE SEQUENCE [LARGE SCALE GENOMIC DNA]</scope>
</reference>
<comment type="caution">
    <text evidence="5">The sequence shown here is derived from an EMBL/GenBank/DDBJ whole genome shotgun (WGS) entry which is preliminary data.</text>
</comment>
<accession>A0ABP1S878</accession>
<dbReference type="SUPFAM" id="SSF49854">
    <property type="entry name" value="Spermadhesin, CUB domain"/>
    <property type="match status" value="3"/>
</dbReference>
<evidence type="ECO:0000313" key="6">
    <source>
        <dbReference type="Proteomes" id="UP001642540"/>
    </source>
</evidence>
<proteinExistence type="predicted"/>
<feature type="domain" description="CUB" evidence="4">
    <location>
        <begin position="65"/>
        <end position="173"/>
    </location>
</feature>
<keyword evidence="2" id="KW-1015">Disulfide bond</keyword>
<evidence type="ECO:0000256" key="2">
    <source>
        <dbReference type="ARBA" id="ARBA00023157"/>
    </source>
</evidence>
<dbReference type="InterPro" id="IPR000859">
    <property type="entry name" value="CUB_dom"/>
</dbReference>
<dbReference type="SMART" id="SM00042">
    <property type="entry name" value="CUB"/>
    <property type="match status" value="3"/>
</dbReference>
<keyword evidence="1" id="KW-0677">Repeat</keyword>
<dbReference type="PANTHER" id="PTHR24251">
    <property type="entry name" value="OVOCHYMASE-RELATED"/>
    <property type="match status" value="1"/>
</dbReference>
<dbReference type="EMBL" id="CAXLJM020000164">
    <property type="protein sequence ID" value="CAL8146475.1"/>
    <property type="molecule type" value="Genomic_DNA"/>
</dbReference>
<dbReference type="Pfam" id="PF00431">
    <property type="entry name" value="CUB"/>
    <property type="match status" value="2"/>
</dbReference>
<organism evidence="5 6">
    <name type="scientific">Orchesella dallaii</name>
    <dbReference type="NCBI Taxonomy" id="48710"/>
    <lineage>
        <taxon>Eukaryota</taxon>
        <taxon>Metazoa</taxon>
        <taxon>Ecdysozoa</taxon>
        <taxon>Arthropoda</taxon>
        <taxon>Hexapoda</taxon>
        <taxon>Collembola</taxon>
        <taxon>Entomobryomorpha</taxon>
        <taxon>Entomobryoidea</taxon>
        <taxon>Orchesellidae</taxon>
        <taxon>Orchesellinae</taxon>
        <taxon>Orchesella</taxon>
    </lineage>
</organism>
<sequence length="576" mass="63323">MYAIGDNKAVNSSPRELKYTNSSVIVSGSRAVVRFSSDRSTAGYGFRLRFQKIPNLGSSVKDSLCGGVLTGDAGTLNYKLGIDYSNNEWCVWLLHSKVSMSFTFYLILEGFESCCDYLLVNTIDPETGLLQNHTKKMNAQSPFQVVKASLVIITFYSDAIEQGTGFSLHFSSIGNDMNPNYNFKLHHTTKNNGTIEYPDSQLKWEGGSANDRDSIYVIASNAVTNVSAGQYGTAIGWKGGVFQRINGSCSYDSLIIYEPVLLSNSKGHGIWSKKAQFPNRNETICPDVITTRETNGLLNLAVPSFIIVFKELSAHKNGFETSFKFDYHKTTFVCGGLLEPLESEFGEISYKEDIHYDNYENCSWTIEVPGAKLISFNLEKSGLETCCDSVTVMTSRSNSFDVDLTQPAILKYENSSASVLGPRAMVKFSSDETGVGTGFRLRYQKLTISNKSDCACGGIVKPLEGEVGIIKYKEYENYEANEHCIWLIEVPMAQSISFKLEKNGFEADFDYLFVISTDVLGASRGPSFKLTSATPTASVAGPRAVVRFSSDDSGIGSGFRLLFGSSDITLLTQEGI</sequence>
<evidence type="ECO:0000313" key="5">
    <source>
        <dbReference type="EMBL" id="CAL8146475.1"/>
    </source>
</evidence>
<feature type="domain" description="CUB" evidence="4">
    <location>
        <begin position="456"/>
        <end position="566"/>
    </location>
</feature>
<evidence type="ECO:0000259" key="4">
    <source>
        <dbReference type="PROSITE" id="PS01180"/>
    </source>
</evidence>
<dbReference type="CDD" id="cd00041">
    <property type="entry name" value="CUB"/>
    <property type="match status" value="2"/>
</dbReference>
<dbReference type="Proteomes" id="UP001642540">
    <property type="component" value="Unassembled WGS sequence"/>
</dbReference>
<dbReference type="Gene3D" id="2.60.120.290">
    <property type="entry name" value="Spermadhesin, CUB domain"/>
    <property type="match status" value="3"/>
</dbReference>
<name>A0ABP1S878_9HEXA</name>
<evidence type="ECO:0000256" key="1">
    <source>
        <dbReference type="ARBA" id="ARBA00022737"/>
    </source>
</evidence>
<dbReference type="InterPro" id="IPR035914">
    <property type="entry name" value="Sperma_CUB_dom_sf"/>
</dbReference>
<protein>
    <recommendedName>
        <fullName evidence="4">CUB domain-containing protein</fullName>
    </recommendedName>
</protein>